<reference evidence="2 3" key="1">
    <citation type="submission" date="2016-03" db="EMBL/GenBank/DDBJ databases">
        <title>Draft Genome Sequence of the Strain BR 10245 (Bradyrhizobium sp.) isolated from nodules of Centrolobium paraense.</title>
        <authorList>
            <person name="Simoes-Araujo J.L.Sr."/>
            <person name="Barauna A.C."/>
            <person name="Silva K."/>
            <person name="Zilli J.E."/>
        </authorList>
    </citation>
    <scope>NUCLEOTIDE SEQUENCE [LARGE SCALE GENOMIC DNA]</scope>
    <source>
        <strain evidence="2 3">BR 10245</strain>
    </source>
</reference>
<dbReference type="OrthoDB" id="9554085at2"/>
<dbReference type="InterPro" id="IPR025402">
    <property type="entry name" value="DMP19_C"/>
</dbReference>
<gene>
    <name evidence="2" type="ORF">AYJ54_01965</name>
</gene>
<dbReference type="Pfam" id="PF14300">
    <property type="entry name" value="DMP19"/>
    <property type="match status" value="1"/>
</dbReference>
<protein>
    <recommendedName>
        <fullName evidence="1">DNA mimic protein DMP19 C-terminal domain-containing protein</fullName>
    </recommendedName>
</protein>
<dbReference type="AlphaFoldDB" id="A0A176YHM4"/>
<dbReference type="RefSeq" id="WP_136623968.1">
    <property type="nucleotide sequence ID" value="NZ_LUUB01000079.1"/>
</dbReference>
<keyword evidence="3" id="KW-1185">Reference proteome</keyword>
<sequence length="128" mass="14133">MRNADPDAFINTAIEVGSRALRDGRGIGALDADQRLVYLISEAEVLCDMEGIDSFLDRYFPQWMEETASAFAEVGAAEIAVALRAIDADTIHEDPLLDRANDLITSRAGYGYEAVRQAVERRLTKRSP</sequence>
<evidence type="ECO:0000259" key="1">
    <source>
        <dbReference type="Pfam" id="PF14300"/>
    </source>
</evidence>
<name>A0A176YHM4_9BRAD</name>
<accession>A0A176YHM4</accession>
<feature type="domain" description="DNA mimic protein DMP19 C-terminal" evidence="1">
    <location>
        <begin position="29"/>
        <end position="95"/>
    </location>
</feature>
<organism evidence="2 3">
    <name type="scientific">Bradyrhizobium centrolobii</name>
    <dbReference type="NCBI Taxonomy" id="1505087"/>
    <lineage>
        <taxon>Bacteria</taxon>
        <taxon>Pseudomonadati</taxon>
        <taxon>Pseudomonadota</taxon>
        <taxon>Alphaproteobacteria</taxon>
        <taxon>Hyphomicrobiales</taxon>
        <taxon>Nitrobacteraceae</taxon>
        <taxon>Bradyrhizobium</taxon>
    </lineage>
</organism>
<evidence type="ECO:0000313" key="2">
    <source>
        <dbReference type="EMBL" id="OAF05690.1"/>
    </source>
</evidence>
<proteinExistence type="predicted"/>
<comment type="caution">
    <text evidence="2">The sequence shown here is derived from an EMBL/GenBank/DDBJ whole genome shotgun (WGS) entry which is preliminary data.</text>
</comment>
<dbReference type="EMBL" id="LUUB01000079">
    <property type="protein sequence ID" value="OAF05690.1"/>
    <property type="molecule type" value="Genomic_DNA"/>
</dbReference>
<dbReference type="Proteomes" id="UP000076959">
    <property type="component" value="Unassembled WGS sequence"/>
</dbReference>
<evidence type="ECO:0000313" key="3">
    <source>
        <dbReference type="Proteomes" id="UP000076959"/>
    </source>
</evidence>